<protein>
    <recommendedName>
        <fullName evidence="6">Transposase domain-containing protein</fullName>
    </recommendedName>
</protein>
<accession>A0A2Z6QWW6</accession>
<evidence type="ECO:0000313" key="2">
    <source>
        <dbReference type="EMBL" id="GBB86252.1"/>
    </source>
</evidence>
<dbReference type="EMBL" id="BEXD01000658">
    <property type="protein sequence ID" value="GBB89231.1"/>
    <property type="molecule type" value="Genomic_DNA"/>
</dbReference>
<evidence type="ECO:0000313" key="4">
    <source>
        <dbReference type="EMBL" id="GBB90411.1"/>
    </source>
</evidence>
<dbReference type="InterPro" id="IPR004242">
    <property type="entry name" value="Transposase_21"/>
</dbReference>
<evidence type="ECO:0000313" key="5">
    <source>
        <dbReference type="Proteomes" id="UP000247702"/>
    </source>
</evidence>
<dbReference type="Proteomes" id="UP000247702">
    <property type="component" value="Unassembled WGS sequence"/>
</dbReference>
<comment type="caution">
    <text evidence="3">The sequence shown here is derived from an EMBL/GenBank/DDBJ whole genome shotgun (WGS) entry which is preliminary data.</text>
</comment>
<keyword evidence="5" id="KW-1185">Reference proteome</keyword>
<feature type="compositionally biased region" description="Polar residues" evidence="1">
    <location>
        <begin position="46"/>
        <end position="70"/>
    </location>
</feature>
<dbReference type="PANTHER" id="PTHR46579">
    <property type="entry name" value="F5/8 TYPE C DOMAIN-CONTAINING PROTEIN-RELATED"/>
    <property type="match status" value="1"/>
</dbReference>
<dbReference type="EMBL" id="BEXD01000301">
    <property type="protein sequence ID" value="GBB86252.1"/>
    <property type="molecule type" value="Genomic_DNA"/>
</dbReference>
<organism evidence="3 5">
    <name type="scientific">Rhizophagus clarus</name>
    <dbReference type="NCBI Taxonomy" id="94130"/>
    <lineage>
        <taxon>Eukaryota</taxon>
        <taxon>Fungi</taxon>
        <taxon>Fungi incertae sedis</taxon>
        <taxon>Mucoromycota</taxon>
        <taxon>Glomeromycotina</taxon>
        <taxon>Glomeromycetes</taxon>
        <taxon>Glomerales</taxon>
        <taxon>Glomeraceae</taxon>
        <taxon>Rhizophagus</taxon>
    </lineage>
</organism>
<dbReference type="Pfam" id="PF02992">
    <property type="entry name" value="Transposase_21"/>
    <property type="match status" value="1"/>
</dbReference>
<dbReference type="PANTHER" id="PTHR46579:SF1">
    <property type="entry name" value="F5_8 TYPE C DOMAIN-CONTAINING PROTEIN"/>
    <property type="match status" value="1"/>
</dbReference>
<proteinExistence type="predicted"/>
<gene>
    <name evidence="2" type="ORF">RclHR1_12690005</name>
    <name evidence="3" type="ORF">RclHR1_15900007</name>
    <name evidence="4" type="ORF">RclHR1_17360007</name>
</gene>
<feature type="compositionally biased region" description="Polar residues" evidence="1">
    <location>
        <begin position="1"/>
        <end position="11"/>
    </location>
</feature>
<dbReference type="EMBL" id="BEXD01000820">
    <property type="protein sequence ID" value="GBB90411.1"/>
    <property type="molecule type" value="Genomic_DNA"/>
</dbReference>
<sequence length="883" mass="103178">MQKSKFNINEQESSKDNNEDEQDQKSSDTEILDSESPGYEPIFQEFSDNSASDCKNSELSTDDSNSVLSTSTQNESNQDSENENANIQLPPGFPEALRLLEIKSHSNMTNNMYREIIEAFSEQHVSLYRATNKLASLVSIDPVWIDCCVKSCCAFTGNLKNLQECPTCGEKRYKSNSNDQIGRKKMAYFPLKDRFVIQYQNSSRSLELQYRNNYTTSQEYLQYRSYGDVFDGGRYQELVEEGHFMDYRDIALIASLDGYNIFKQKTDDCWIILFINANIPPENRVKRNNLLIGALIPGPSAPGDLNSFLYPVIEELKELEHGIRCHDGYTNQDFILHCSVVSWSGDTPALAKLMCTTGHNSYQGCRYCDLRGIWENHVYFPIKPPKGKTGVAYNPNNLPKRTHQDYLNKIIKWKSAKNNRDKERIETATGVNGQSILFELKSTKFPNSFPIDIMHLLYENIPGYMFRHWYGSFYPNNNSSLNINEYTIQRNVWNTIGETMEKNKKSMPVDFGRPPRNIVKYHNGFKAEEWANWVVLYSMPLLKEHLPNKIIQGWSLFVAAVRLCQKRIISIADVNEIQHLILGFYNYYERIYYHQDQARLPAMKICFHYLLHLADTIKINGPCWSTWQFPMERLCGMLIPLVQSKLHPYDNLANQIILKERLNHLQFIEHIYQQVHPSQNKSRQCNDENIVFTNLNYEEELYFPTTKHHLNKSMVNKLKKQYSTCYETKIILQQEFPENGKKYARLRTRNGHYIGSMWKSENKDFGRMNYGIAARMKVDKWAAFKNRAPQFEIQEFYGRVKYYFVHKFNDNTHLMAFVQWTQNVIEDEYGLKYFREFGVEQFIDVRVIDRCIGFLKCGNSFFIIDKEVDDPDDSYIDSNSESD</sequence>
<feature type="region of interest" description="Disordered" evidence="1">
    <location>
        <begin position="1"/>
        <end position="90"/>
    </location>
</feature>
<reference evidence="3 5" key="1">
    <citation type="submission" date="2017-11" db="EMBL/GenBank/DDBJ databases">
        <title>The genome of Rhizophagus clarus HR1 reveals common genetic basis of auxotrophy among arbuscular mycorrhizal fungi.</title>
        <authorList>
            <person name="Kobayashi Y."/>
        </authorList>
    </citation>
    <scope>NUCLEOTIDE SEQUENCE [LARGE SCALE GENOMIC DNA]</scope>
    <source>
        <strain evidence="3 5">HR1</strain>
    </source>
</reference>
<evidence type="ECO:0000313" key="3">
    <source>
        <dbReference type="EMBL" id="GBB89231.1"/>
    </source>
</evidence>
<name>A0A2Z6QWW6_9GLOM</name>
<feature type="compositionally biased region" description="Low complexity" evidence="1">
    <location>
        <begin position="71"/>
        <end position="86"/>
    </location>
</feature>
<evidence type="ECO:0000256" key="1">
    <source>
        <dbReference type="SAM" id="MobiDB-lite"/>
    </source>
</evidence>
<evidence type="ECO:0008006" key="6">
    <source>
        <dbReference type="Google" id="ProtNLM"/>
    </source>
</evidence>
<dbReference type="AlphaFoldDB" id="A0A2Z6QWW6"/>
<feature type="compositionally biased region" description="Basic and acidic residues" evidence="1">
    <location>
        <begin position="12"/>
        <end position="28"/>
    </location>
</feature>